<accession>A0AAD9E9Y5</accession>
<dbReference type="Proteomes" id="UP001243330">
    <property type="component" value="Unassembled WGS sequence"/>
</dbReference>
<proteinExistence type="predicted"/>
<sequence length="195" mass="21872">MRGGGERRCHAMPCHAHGRACFPTHVHVHAHAHAHTRPHTYLKWGAGIHPSTSRAVSLYLADIVSLFSRRYRHSIASSRLASSNLARPLPFALGPKPTRVETTSVVFSFCLSSRLVSPRSCLPNPAGRVPQRHSLFIVDLHLLVLDPASRQRKPTDDTLRCHLLATGCRRRRAVWLYTVYSLLEAFPPARQLMEP</sequence>
<gene>
    <name evidence="1" type="ORF">CCHR01_16998</name>
</gene>
<evidence type="ECO:0000313" key="2">
    <source>
        <dbReference type="Proteomes" id="UP001243330"/>
    </source>
</evidence>
<evidence type="ECO:0000313" key="1">
    <source>
        <dbReference type="EMBL" id="KAK1840363.1"/>
    </source>
</evidence>
<dbReference type="EMBL" id="JAQOWY010000568">
    <property type="protein sequence ID" value="KAK1840363.1"/>
    <property type="molecule type" value="Genomic_DNA"/>
</dbReference>
<name>A0AAD9E9Y5_9PEZI</name>
<dbReference type="AlphaFoldDB" id="A0AAD9E9Y5"/>
<keyword evidence="2" id="KW-1185">Reference proteome</keyword>
<organism evidence="1 2">
    <name type="scientific">Colletotrichum chrysophilum</name>
    <dbReference type="NCBI Taxonomy" id="1836956"/>
    <lineage>
        <taxon>Eukaryota</taxon>
        <taxon>Fungi</taxon>
        <taxon>Dikarya</taxon>
        <taxon>Ascomycota</taxon>
        <taxon>Pezizomycotina</taxon>
        <taxon>Sordariomycetes</taxon>
        <taxon>Hypocreomycetidae</taxon>
        <taxon>Glomerellales</taxon>
        <taxon>Glomerellaceae</taxon>
        <taxon>Colletotrichum</taxon>
        <taxon>Colletotrichum gloeosporioides species complex</taxon>
    </lineage>
</organism>
<reference evidence="1" key="1">
    <citation type="submission" date="2023-01" db="EMBL/GenBank/DDBJ databases">
        <title>Colletotrichum chrysophilum M932 genome sequence.</title>
        <authorList>
            <person name="Baroncelli R."/>
        </authorList>
    </citation>
    <scope>NUCLEOTIDE SEQUENCE</scope>
    <source>
        <strain evidence="1">M932</strain>
    </source>
</reference>
<protein>
    <submittedName>
        <fullName evidence="1">Uncharacterized protein</fullName>
    </submittedName>
</protein>
<comment type="caution">
    <text evidence="1">The sequence shown here is derived from an EMBL/GenBank/DDBJ whole genome shotgun (WGS) entry which is preliminary data.</text>
</comment>